<gene>
    <name evidence="1" type="ORF">QAD02_022186</name>
</gene>
<sequence length="128" mass="14943">MGLYSEEPLESSHKVLKSYRNHRARRCDRILTSKDVFQRLLLSSDPQISMMRKVKKQKKCPLTDEMLSLIQPRADETIDIVRDADQYPIDGLRFDDDRSNESRNDDNTLMATVVNIHSQLSHVGVWFH</sequence>
<evidence type="ECO:0000313" key="2">
    <source>
        <dbReference type="Proteomes" id="UP001239111"/>
    </source>
</evidence>
<accession>A0ACC2PSK3</accession>
<comment type="caution">
    <text evidence="1">The sequence shown here is derived from an EMBL/GenBank/DDBJ whole genome shotgun (WGS) entry which is preliminary data.</text>
</comment>
<proteinExistence type="predicted"/>
<keyword evidence="2" id="KW-1185">Reference proteome</keyword>
<evidence type="ECO:0000313" key="1">
    <source>
        <dbReference type="EMBL" id="KAJ8686392.1"/>
    </source>
</evidence>
<reference evidence="1" key="1">
    <citation type="submission" date="2023-04" db="EMBL/GenBank/DDBJ databases">
        <title>A chromosome-level genome assembly of the parasitoid wasp Eretmocerus hayati.</title>
        <authorList>
            <person name="Zhong Y."/>
            <person name="Liu S."/>
            <person name="Liu Y."/>
        </authorList>
    </citation>
    <scope>NUCLEOTIDE SEQUENCE</scope>
    <source>
        <strain evidence="1">ZJU_SS_LIU_2023</strain>
    </source>
</reference>
<dbReference type="EMBL" id="CM056741">
    <property type="protein sequence ID" value="KAJ8686392.1"/>
    <property type="molecule type" value="Genomic_DNA"/>
</dbReference>
<protein>
    <submittedName>
        <fullName evidence="1">Uncharacterized protein</fullName>
    </submittedName>
</protein>
<organism evidence="1 2">
    <name type="scientific">Eretmocerus hayati</name>
    <dbReference type="NCBI Taxonomy" id="131215"/>
    <lineage>
        <taxon>Eukaryota</taxon>
        <taxon>Metazoa</taxon>
        <taxon>Ecdysozoa</taxon>
        <taxon>Arthropoda</taxon>
        <taxon>Hexapoda</taxon>
        <taxon>Insecta</taxon>
        <taxon>Pterygota</taxon>
        <taxon>Neoptera</taxon>
        <taxon>Endopterygota</taxon>
        <taxon>Hymenoptera</taxon>
        <taxon>Apocrita</taxon>
        <taxon>Proctotrupomorpha</taxon>
        <taxon>Chalcidoidea</taxon>
        <taxon>Aphelinidae</taxon>
        <taxon>Aphelininae</taxon>
        <taxon>Eretmocerus</taxon>
    </lineage>
</organism>
<dbReference type="Proteomes" id="UP001239111">
    <property type="component" value="Chromosome 1"/>
</dbReference>
<name>A0ACC2PSK3_9HYME</name>